<organism evidence="1 2">
    <name type="scientific">Burkholderia pseudomallei (strain 1106a)</name>
    <dbReference type="NCBI Taxonomy" id="357348"/>
    <lineage>
        <taxon>Bacteria</taxon>
        <taxon>Pseudomonadati</taxon>
        <taxon>Pseudomonadota</taxon>
        <taxon>Betaproteobacteria</taxon>
        <taxon>Burkholderiales</taxon>
        <taxon>Burkholderiaceae</taxon>
        <taxon>Burkholderia</taxon>
        <taxon>pseudomallei group</taxon>
    </lineage>
</organism>
<dbReference type="AlphaFoldDB" id="A3NXD9"/>
<dbReference type="Proteomes" id="UP000006738">
    <property type="component" value="Chromosome I"/>
</dbReference>
<reference evidence="1 2" key="1">
    <citation type="submission" date="2007-02" db="EMBL/GenBank/DDBJ databases">
        <authorList>
            <person name="DeShazer D."/>
            <person name="Woods D.E."/>
            <person name="Nierman W.C."/>
        </authorList>
    </citation>
    <scope>NUCLEOTIDE SEQUENCE [LARGE SCALE GENOMIC DNA]</scope>
    <source>
        <strain evidence="1 2">1106a</strain>
    </source>
</reference>
<dbReference type="KEGG" id="bpl:BURPS1106A_2758"/>
<proteinExistence type="predicted"/>
<evidence type="ECO:0000313" key="1">
    <source>
        <dbReference type="EMBL" id="ABN91807.1"/>
    </source>
</evidence>
<evidence type="ECO:0000313" key="2">
    <source>
        <dbReference type="Proteomes" id="UP000006738"/>
    </source>
</evidence>
<gene>
    <name evidence="1" type="ordered locus">BURPS1106A_2758</name>
</gene>
<accession>A3NXD9</accession>
<dbReference type="HOGENOM" id="CLU_2536125_0_0_4"/>
<sequence>MFERRGGPLEFTVGMTRETASASFSIGDGCARATMRRGAGMLRTAVAAVAAAAASHVARGAAARSNAARAGQPALPSIRGAVR</sequence>
<dbReference type="EMBL" id="CP000572">
    <property type="protein sequence ID" value="ABN91807.1"/>
    <property type="molecule type" value="Genomic_DNA"/>
</dbReference>
<protein>
    <submittedName>
        <fullName evidence="1">Uncharacterized protein</fullName>
    </submittedName>
</protein>
<name>A3NXD9_BURP0</name>